<dbReference type="SUPFAM" id="SSF57667">
    <property type="entry name" value="beta-beta-alpha zinc fingers"/>
    <property type="match status" value="2"/>
</dbReference>
<accession>A0A7J5YTC6</accession>
<evidence type="ECO:0000313" key="10">
    <source>
        <dbReference type="EMBL" id="KAF3851949.1"/>
    </source>
</evidence>
<dbReference type="Pfam" id="PF00096">
    <property type="entry name" value="zf-C2H2"/>
    <property type="match status" value="2"/>
</dbReference>
<dbReference type="InterPro" id="IPR036236">
    <property type="entry name" value="Znf_C2H2_sf"/>
</dbReference>
<organism evidence="10 11">
    <name type="scientific">Dissostichus mawsoni</name>
    <name type="common">Antarctic cod</name>
    <dbReference type="NCBI Taxonomy" id="36200"/>
    <lineage>
        <taxon>Eukaryota</taxon>
        <taxon>Metazoa</taxon>
        <taxon>Chordata</taxon>
        <taxon>Craniata</taxon>
        <taxon>Vertebrata</taxon>
        <taxon>Euteleostomi</taxon>
        <taxon>Actinopterygii</taxon>
        <taxon>Neopterygii</taxon>
        <taxon>Teleostei</taxon>
        <taxon>Neoteleostei</taxon>
        <taxon>Acanthomorphata</taxon>
        <taxon>Eupercaria</taxon>
        <taxon>Perciformes</taxon>
        <taxon>Notothenioidei</taxon>
        <taxon>Nototheniidae</taxon>
        <taxon>Dissostichus</taxon>
    </lineage>
</organism>
<feature type="domain" description="C2H2-type" evidence="9">
    <location>
        <begin position="223"/>
        <end position="250"/>
    </location>
</feature>
<dbReference type="Proteomes" id="UP000518266">
    <property type="component" value="Unassembled WGS sequence"/>
</dbReference>
<feature type="region of interest" description="Disordered" evidence="8">
    <location>
        <begin position="109"/>
        <end position="221"/>
    </location>
</feature>
<dbReference type="PANTHER" id="PTHR24394:SF44">
    <property type="entry name" value="ZINC FINGER PROTEIN 271-LIKE"/>
    <property type="match status" value="1"/>
</dbReference>
<keyword evidence="6" id="KW-0539">Nucleus</keyword>
<dbReference type="FunFam" id="3.30.160.60:FF:000557">
    <property type="entry name" value="zinc finger and SCAN domain-containing protein 29"/>
    <property type="match status" value="1"/>
</dbReference>
<evidence type="ECO:0000256" key="2">
    <source>
        <dbReference type="ARBA" id="ARBA00022723"/>
    </source>
</evidence>
<feature type="compositionally biased region" description="Basic and acidic residues" evidence="8">
    <location>
        <begin position="170"/>
        <end position="197"/>
    </location>
</feature>
<evidence type="ECO:0000259" key="9">
    <source>
        <dbReference type="PROSITE" id="PS50157"/>
    </source>
</evidence>
<dbReference type="AlphaFoldDB" id="A0A7J5YTC6"/>
<keyword evidence="2" id="KW-0479">Metal-binding</keyword>
<keyword evidence="11" id="KW-1185">Reference proteome</keyword>
<evidence type="ECO:0000256" key="1">
    <source>
        <dbReference type="ARBA" id="ARBA00004123"/>
    </source>
</evidence>
<dbReference type="GO" id="GO:0008270">
    <property type="term" value="F:zinc ion binding"/>
    <property type="evidence" value="ECO:0007669"/>
    <property type="project" value="UniProtKB-KW"/>
</dbReference>
<dbReference type="GO" id="GO:0005634">
    <property type="term" value="C:nucleus"/>
    <property type="evidence" value="ECO:0007669"/>
    <property type="project" value="UniProtKB-SubCell"/>
</dbReference>
<gene>
    <name evidence="10" type="ORF">F7725_005304</name>
</gene>
<evidence type="ECO:0000256" key="7">
    <source>
        <dbReference type="PROSITE-ProRule" id="PRU00042"/>
    </source>
</evidence>
<dbReference type="EMBL" id="JAAKFY010000009">
    <property type="protein sequence ID" value="KAF3851949.1"/>
    <property type="molecule type" value="Genomic_DNA"/>
</dbReference>
<proteinExistence type="predicted"/>
<feature type="compositionally biased region" description="Polar residues" evidence="8">
    <location>
        <begin position="198"/>
        <end position="216"/>
    </location>
</feature>
<feature type="domain" description="C2H2-type" evidence="9">
    <location>
        <begin position="94"/>
        <end position="121"/>
    </location>
</feature>
<dbReference type="Gene3D" id="3.30.160.60">
    <property type="entry name" value="Classic Zinc Finger"/>
    <property type="match status" value="3"/>
</dbReference>
<dbReference type="InterPro" id="IPR013087">
    <property type="entry name" value="Znf_C2H2_type"/>
</dbReference>
<evidence type="ECO:0000256" key="6">
    <source>
        <dbReference type="ARBA" id="ARBA00023242"/>
    </source>
</evidence>
<feature type="compositionally biased region" description="Basic and acidic residues" evidence="8">
    <location>
        <begin position="56"/>
        <end position="68"/>
    </location>
</feature>
<dbReference type="OrthoDB" id="654211at2759"/>
<dbReference type="PANTHER" id="PTHR24394">
    <property type="entry name" value="ZINC FINGER PROTEIN"/>
    <property type="match status" value="1"/>
</dbReference>
<protein>
    <recommendedName>
        <fullName evidence="9">C2H2-type domain-containing protein</fullName>
    </recommendedName>
</protein>
<evidence type="ECO:0000256" key="8">
    <source>
        <dbReference type="SAM" id="MobiDB-lite"/>
    </source>
</evidence>
<keyword evidence="4 7" id="KW-0863">Zinc-finger</keyword>
<dbReference type="PROSITE" id="PS00028">
    <property type="entry name" value="ZINC_FINGER_C2H2_1"/>
    <property type="match status" value="2"/>
</dbReference>
<reference evidence="10 11" key="1">
    <citation type="submission" date="2020-03" db="EMBL/GenBank/DDBJ databases">
        <title>Dissostichus mawsoni Genome sequencing and assembly.</title>
        <authorList>
            <person name="Park H."/>
        </authorList>
    </citation>
    <scope>NUCLEOTIDE SEQUENCE [LARGE SCALE GENOMIC DNA]</scope>
    <source>
        <strain evidence="10">DM0001</strain>
        <tissue evidence="10">Muscle</tissue>
    </source>
</reference>
<keyword evidence="5" id="KW-0862">Zinc</keyword>
<feature type="compositionally biased region" description="Polar residues" evidence="8">
    <location>
        <begin position="138"/>
        <end position="152"/>
    </location>
</feature>
<name>A0A7J5YTC6_DISMA</name>
<dbReference type="FunFam" id="3.30.160.60:FF:002343">
    <property type="entry name" value="Zinc finger protein 33A"/>
    <property type="match status" value="1"/>
</dbReference>
<evidence type="ECO:0000256" key="3">
    <source>
        <dbReference type="ARBA" id="ARBA00022737"/>
    </source>
</evidence>
<feature type="region of interest" description="Disordered" evidence="8">
    <location>
        <begin position="1"/>
        <end position="74"/>
    </location>
</feature>
<feature type="domain" description="C2H2-type" evidence="9">
    <location>
        <begin position="251"/>
        <end position="278"/>
    </location>
</feature>
<dbReference type="SMART" id="SM00355">
    <property type="entry name" value="ZnF_C2H2"/>
    <property type="match status" value="2"/>
</dbReference>
<evidence type="ECO:0000313" key="11">
    <source>
        <dbReference type="Proteomes" id="UP000518266"/>
    </source>
</evidence>
<sequence length="330" mass="37607">MRGGHVLAKHVGNVSEPRPQNEYNRNPSYEGNNINLSEMHTDQKGGEQDSGSTGHAEPRPQNEYHRNPSYEGNNINLSEMHTVHMRSRTGEDPHSCIISGKNVVFSSNLGSHTETHTGEKWNPCCTEPPQIEEEQEELCTNQKGGEQDSGSTGHAEPRPQNQHRKRHQNKLSEMHCDTRQDSGESARDSEPKKRNQHPESSNNANNTDLSEMQSDTHTGKQPLKCDKCEKYFKYRSSLERHLIIHTGEKPYSCNTCGKRFTQKSKLNYHTKTHKGEKPYSCKIVKKNRIRIHTSEKLCGIFPILHSHVETHTGEELPKINEEQEELCTTQ</sequence>
<keyword evidence="3" id="KW-0677">Repeat</keyword>
<feature type="non-terminal residue" evidence="10">
    <location>
        <position position="330"/>
    </location>
</feature>
<evidence type="ECO:0000256" key="5">
    <source>
        <dbReference type="ARBA" id="ARBA00022833"/>
    </source>
</evidence>
<comment type="subcellular location">
    <subcellularLocation>
        <location evidence="1">Nucleus</location>
    </subcellularLocation>
</comment>
<evidence type="ECO:0000256" key="4">
    <source>
        <dbReference type="ARBA" id="ARBA00022771"/>
    </source>
</evidence>
<comment type="caution">
    <text evidence="10">The sequence shown here is derived from an EMBL/GenBank/DDBJ whole genome shotgun (WGS) entry which is preliminary data.</text>
</comment>
<dbReference type="PROSITE" id="PS50157">
    <property type="entry name" value="ZINC_FINGER_C2H2_2"/>
    <property type="match status" value="3"/>
</dbReference>
<feature type="compositionally biased region" description="Polar residues" evidence="8">
    <location>
        <begin position="21"/>
        <end position="38"/>
    </location>
</feature>
<dbReference type="GO" id="GO:0000981">
    <property type="term" value="F:DNA-binding transcription factor activity, RNA polymerase II-specific"/>
    <property type="evidence" value="ECO:0007669"/>
    <property type="project" value="TreeGrafter"/>
</dbReference>